<organism evidence="2 3">
    <name type="scientific">Marasmius crinis-equi</name>
    <dbReference type="NCBI Taxonomy" id="585013"/>
    <lineage>
        <taxon>Eukaryota</taxon>
        <taxon>Fungi</taxon>
        <taxon>Dikarya</taxon>
        <taxon>Basidiomycota</taxon>
        <taxon>Agaricomycotina</taxon>
        <taxon>Agaricomycetes</taxon>
        <taxon>Agaricomycetidae</taxon>
        <taxon>Agaricales</taxon>
        <taxon>Marasmiineae</taxon>
        <taxon>Marasmiaceae</taxon>
        <taxon>Marasmius</taxon>
    </lineage>
</organism>
<dbReference type="EMBL" id="JBAHYK010001037">
    <property type="protein sequence ID" value="KAL0569867.1"/>
    <property type="molecule type" value="Genomic_DNA"/>
</dbReference>
<evidence type="ECO:0000313" key="2">
    <source>
        <dbReference type="EMBL" id="KAL0569867.1"/>
    </source>
</evidence>
<feature type="non-terminal residue" evidence="2">
    <location>
        <position position="1"/>
    </location>
</feature>
<dbReference type="Proteomes" id="UP001465976">
    <property type="component" value="Unassembled WGS sequence"/>
</dbReference>
<feature type="compositionally biased region" description="Polar residues" evidence="1">
    <location>
        <begin position="44"/>
        <end position="70"/>
    </location>
</feature>
<feature type="region of interest" description="Disordered" evidence="1">
    <location>
        <begin position="1"/>
        <end position="174"/>
    </location>
</feature>
<protein>
    <submittedName>
        <fullName evidence="2">Uncharacterized protein</fullName>
    </submittedName>
</protein>
<comment type="caution">
    <text evidence="2">The sequence shown here is derived from an EMBL/GenBank/DDBJ whole genome shotgun (WGS) entry which is preliminary data.</text>
</comment>
<name>A0ABR3F3T6_9AGAR</name>
<proteinExistence type="predicted"/>
<evidence type="ECO:0000313" key="3">
    <source>
        <dbReference type="Proteomes" id="UP001465976"/>
    </source>
</evidence>
<reference evidence="2 3" key="1">
    <citation type="submission" date="2024-02" db="EMBL/GenBank/DDBJ databases">
        <title>A draft genome for the cacao thread blight pathogen Marasmius crinis-equi.</title>
        <authorList>
            <person name="Cohen S.P."/>
            <person name="Baruah I.K."/>
            <person name="Amoako-Attah I."/>
            <person name="Bukari Y."/>
            <person name="Meinhardt L.W."/>
            <person name="Bailey B.A."/>
        </authorList>
    </citation>
    <scope>NUCLEOTIDE SEQUENCE [LARGE SCALE GENOMIC DNA]</scope>
    <source>
        <strain evidence="2 3">GH-76</strain>
    </source>
</reference>
<evidence type="ECO:0000256" key="1">
    <source>
        <dbReference type="SAM" id="MobiDB-lite"/>
    </source>
</evidence>
<sequence>TAARTSISPSTSILTSTTTAMRRSAPAPSVPEKSVPKQRVESTGAGSRTGTASDITQPRRPNQTATSASTIPRPEIPKNTNLNAGGATVSSTQPPFTRLAGMAGSSQADTSRSKLVWPPPTQEGVTKRRLVGSSGVEERGQTLARTSKESPNVARPVGTTSSRRSITRPPLRWR</sequence>
<gene>
    <name evidence="2" type="ORF">V5O48_012098</name>
</gene>
<feature type="compositionally biased region" description="Polar residues" evidence="1">
    <location>
        <begin position="78"/>
        <end position="95"/>
    </location>
</feature>
<accession>A0ABR3F3T6</accession>
<feature type="compositionally biased region" description="Low complexity" evidence="1">
    <location>
        <begin position="1"/>
        <end position="19"/>
    </location>
</feature>
<keyword evidence="3" id="KW-1185">Reference proteome</keyword>